<comment type="caution">
    <text evidence="1">The sequence shown here is derived from an EMBL/GenBank/DDBJ whole genome shotgun (WGS) entry which is preliminary data.</text>
</comment>
<name>A0A6N9NH71_9FLAO</name>
<dbReference type="Gene3D" id="3.30.420.260">
    <property type="match status" value="1"/>
</dbReference>
<gene>
    <name evidence="1" type="ORF">GQN54_07795</name>
</gene>
<sequence>MTGTIQPVFHQFDQSKVDDNKTNYHLSLQISIDGFCFALFHIIEKRYIGIGEYQTSSNQTMDTQLFENIVQNEQWLQGNFKSVSCSFSNSKSTLIPSPLFDDHELRSYLSLHTDLSPTDEVFSNKLIQSPIRNCFAIPHVWSKLIVSQFPNTNILNINSTLIEAAIQNNQKRTEIMLHFLGGEFKLVITNGQKLLMSNSFNYQTSEDVIYYLLYVMEQLKLDPNKSVLILSGKILKDSAIYKLLYKYILTIEFADLPHSVEYAKPIMQTETHRYYPLIQQYLCE</sequence>
<dbReference type="AlphaFoldDB" id="A0A6N9NH71"/>
<dbReference type="RefSeq" id="WP_160632966.1">
    <property type="nucleotide sequence ID" value="NZ_WWNE01000006.1"/>
</dbReference>
<keyword evidence="2" id="KW-1185">Reference proteome</keyword>
<accession>A0A6N9NH71</accession>
<protein>
    <submittedName>
        <fullName evidence="1">DUF3822 family protein</fullName>
    </submittedName>
</protein>
<dbReference type="Proteomes" id="UP000470771">
    <property type="component" value="Unassembled WGS sequence"/>
</dbReference>
<dbReference type="Gene3D" id="3.30.420.250">
    <property type="match status" value="1"/>
</dbReference>
<proteinExistence type="predicted"/>
<dbReference type="CDD" id="cd24013">
    <property type="entry name" value="ASKHA_ATPase_BT3980-like"/>
    <property type="match status" value="1"/>
</dbReference>
<dbReference type="Pfam" id="PF12864">
    <property type="entry name" value="DUF3822"/>
    <property type="match status" value="1"/>
</dbReference>
<evidence type="ECO:0000313" key="1">
    <source>
        <dbReference type="EMBL" id="NBG66018.1"/>
    </source>
</evidence>
<dbReference type="EMBL" id="WWNE01000006">
    <property type="protein sequence ID" value="NBG66018.1"/>
    <property type="molecule type" value="Genomic_DNA"/>
</dbReference>
<evidence type="ECO:0000313" key="2">
    <source>
        <dbReference type="Proteomes" id="UP000470771"/>
    </source>
</evidence>
<dbReference type="InterPro" id="IPR024213">
    <property type="entry name" value="DUF3822"/>
</dbReference>
<reference evidence="1 2" key="1">
    <citation type="submission" date="2019-12" db="EMBL/GenBank/DDBJ databases">
        <authorList>
            <person name="Zhao J."/>
        </authorList>
    </citation>
    <scope>NUCLEOTIDE SEQUENCE [LARGE SCALE GENOMIC DNA]</scope>
    <source>
        <strain evidence="1 2">S-15</strain>
    </source>
</reference>
<organism evidence="1 2">
    <name type="scientific">Acidiluteibacter ferrifornacis</name>
    <dbReference type="NCBI Taxonomy" id="2692424"/>
    <lineage>
        <taxon>Bacteria</taxon>
        <taxon>Pseudomonadati</taxon>
        <taxon>Bacteroidota</taxon>
        <taxon>Flavobacteriia</taxon>
        <taxon>Flavobacteriales</taxon>
        <taxon>Cryomorphaceae</taxon>
        <taxon>Acidiluteibacter</taxon>
    </lineage>
</organism>